<dbReference type="GO" id="GO:0009897">
    <property type="term" value="C:external side of plasma membrane"/>
    <property type="evidence" value="ECO:0007669"/>
    <property type="project" value="TreeGrafter"/>
</dbReference>
<keyword evidence="3 8" id="KW-0472">Membrane</keyword>
<evidence type="ECO:0000256" key="9">
    <source>
        <dbReference type="SAM" id="SignalP"/>
    </source>
</evidence>
<keyword evidence="6" id="KW-0393">Immunoglobulin domain</keyword>
<evidence type="ECO:0000256" key="3">
    <source>
        <dbReference type="ARBA" id="ARBA00023136"/>
    </source>
</evidence>
<evidence type="ECO:0000256" key="2">
    <source>
        <dbReference type="ARBA" id="ARBA00022729"/>
    </source>
</evidence>
<evidence type="ECO:0000256" key="8">
    <source>
        <dbReference type="SAM" id="Phobius"/>
    </source>
</evidence>
<name>A0A6G1Q6W7_CHAAH</name>
<evidence type="ECO:0000256" key="7">
    <source>
        <dbReference type="SAM" id="MobiDB-lite"/>
    </source>
</evidence>
<dbReference type="InterPro" id="IPR007110">
    <property type="entry name" value="Ig-like_dom"/>
</dbReference>
<gene>
    <name evidence="11" type="ORF">EXN66_Car013976</name>
</gene>
<dbReference type="PROSITE" id="PS50835">
    <property type="entry name" value="IG_LIKE"/>
    <property type="match status" value="2"/>
</dbReference>
<feature type="region of interest" description="Disordered" evidence="7">
    <location>
        <begin position="291"/>
        <end position="329"/>
    </location>
</feature>
<evidence type="ECO:0000256" key="1">
    <source>
        <dbReference type="ARBA" id="ARBA00004370"/>
    </source>
</evidence>
<keyword evidence="8" id="KW-1133">Transmembrane helix</keyword>
<dbReference type="EMBL" id="CM015724">
    <property type="protein sequence ID" value="KAF3698295.1"/>
    <property type="molecule type" value="Genomic_DNA"/>
</dbReference>
<feature type="domain" description="Ig-like" evidence="10">
    <location>
        <begin position="24"/>
        <end position="113"/>
    </location>
</feature>
<keyword evidence="8" id="KW-0812">Transmembrane</keyword>
<feature type="chain" id="PRO_5026055237" evidence="9">
    <location>
        <begin position="26"/>
        <end position="329"/>
    </location>
</feature>
<comment type="subcellular location">
    <subcellularLocation>
        <location evidence="1">Membrane</location>
    </subcellularLocation>
</comment>
<dbReference type="SMART" id="SM00406">
    <property type="entry name" value="IGv"/>
    <property type="match status" value="2"/>
</dbReference>
<dbReference type="Proteomes" id="UP000503349">
    <property type="component" value="Chromosome 13"/>
</dbReference>
<dbReference type="Pfam" id="PF07686">
    <property type="entry name" value="V-set"/>
    <property type="match status" value="2"/>
</dbReference>
<keyword evidence="2 9" id="KW-0732">Signal</keyword>
<sequence length="329" mass="36867">MMSASKWIVFVCLITCFLKCSGSEAKPGDNFNVQCQGPRDADSDTVMLKWIRPDLKSEGYVFYFRNNQTQKDYQHPSFLGRVELRDPQMKDGHVSVILKNVNVNDTGTYECYVGIKGSKPQLISTTKLTVRDSEINAKPGENVTLQCQGPRDADSDTVILRWIRPDLKSEGSVYLFKDNQIQKDLQHPSFDGRVELRDPQMKDGDVSVILKNVNINDTGTYECYVGNKGSKPQLLNTTNLIIKDSGDAAGHSEDGGDKGKQGRLRVGLLVGIAFLVVVVFGVRFKMYRRSSQQNHQPPADEAAEHELQDLNPEPSKKLKEEEEEPPVET</sequence>
<feature type="compositionally biased region" description="Basic and acidic residues" evidence="7">
    <location>
        <begin position="302"/>
        <end position="320"/>
    </location>
</feature>
<reference evidence="12" key="2">
    <citation type="submission" date="2019-02" db="EMBL/GenBank/DDBJ databases">
        <title>Opniocepnalus argus Var Kimnra genome.</title>
        <authorList>
            <person name="Zhou C."/>
            <person name="Xiao S."/>
        </authorList>
    </citation>
    <scope>NUCLEOTIDE SEQUENCE [LARGE SCALE GENOMIC DNA]</scope>
</reference>
<keyword evidence="5" id="KW-0325">Glycoprotein</keyword>
<evidence type="ECO:0000313" key="11">
    <source>
        <dbReference type="EMBL" id="KAF3698295.1"/>
    </source>
</evidence>
<dbReference type="GO" id="GO:0050852">
    <property type="term" value="P:T cell receptor signaling pathway"/>
    <property type="evidence" value="ECO:0007669"/>
    <property type="project" value="TreeGrafter"/>
</dbReference>
<dbReference type="GO" id="GO:0005102">
    <property type="term" value="F:signaling receptor binding"/>
    <property type="evidence" value="ECO:0007669"/>
    <property type="project" value="TreeGrafter"/>
</dbReference>
<dbReference type="InterPro" id="IPR013783">
    <property type="entry name" value="Ig-like_fold"/>
</dbReference>
<feature type="domain" description="Ig-like" evidence="10">
    <location>
        <begin position="120"/>
        <end position="241"/>
    </location>
</feature>
<dbReference type="InterPro" id="IPR050504">
    <property type="entry name" value="IgSF_BTN/MOG"/>
</dbReference>
<evidence type="ECO:0000313" key="12">
    <source>
        <dbReference type="Proteomes" id="UP000503349"/>
    </source>
</evidence>
<dbReference type="GO" id="GO:0001817">
    <property type="term" value="P:regulation of cytokine production"/>
    <property type="evidence" value="ECO:0007669"/>
    <property type="project" value="TreeGrafter"/>
</dbReference>
<evidence type="ECO:0000259" key="10">
    <source>
        <dbReference type="PROSITE" id="PS50835"/>
    </source>
</evidence>
<proteinExistence type="predicted"/>
<dbReference type="PANTHER" id="PTHR24100">
    <property type="entry name" value="BUTYROPHILIN"/>
    <property type="match status" value="1"/>
</dbReference>
<dbReference type="GO" id="GO:0050863">
    <property type="term" value="P:regulation of T cell activation"/>
    <property type="evidence" value="ECO:0007669"/>
    <property type="project" value="UniProtKB-ARBA"/>
</dbReference>
<reference evidence="11 12" key="1">
    <citation type="submission" date="2019-02" db="EMBL/GenBank/DDBJ databases">
        <title>Opniocepnalus argus genome.</title>
        <authorList>
            <person name="Zhou C."/>
            <person name="Xiao S."/>
        </authorList>
    </citation>
    <scope>NUCLEOTIDE SEQUENCE [LARGE SCALE GENOMIC DNA]</scope>
    <source>
        <strain evidence="11">OARG1902GOOAL</strain>
        <tissue evidence="11">Muscle</tissue>
    </source>
</reference>
<dbReference type="InterPro" id="IPR036179">
    <property type="entry name" value="Ig-like_dom_sf"/>
</dbReference>
<accession>A0A6G1Q6W7</accession>
<dbReference type="AlphaFoldDB" id="A0A6G1Q6W7"/>
<evidence type="ECO:0000256" key="6">
    <source>
        <dbReference type="ARBA" id="ARBA00023319"/>
    </source>
</evidence>
<dbReference type="InterPro" id="IPR013106">
    <property type="entry name" value="Ig_V-set"/>
</dbReference>
<evidence type="ECO:0000256" key="5">
    <source>
        <dbReference type="ARBA" id="ARBA00023180"/>
    </source>
</evidence>
<dbReference type="SUPFAM" id="SSF48726">
    <property type="entry name" value="Immunoglobulin"/>
    <property type="match status" value="2"/>
</dbReference>
<dbReference type="GO" id="GO:1903037">
    <property type="term" value="P:regulation of leukocyte cell-cell adhesion"/>
    <property type="evidence" value="ECO:0007669"/>
    <property type="project" value="UniProtKB-ARBA"/>
</dbReference>
<dbReference type="PANTHER" id="PTHR24100:SF151">
    <property type="entry name" value="ICOS LIGAND"/>
    <property type="match status" value="1"/>
</dbReference>
<protein>
    <submittedName>
        <fullName evidence="11">V-set domain-containing T-cell activation inhibitor 1</fullName>
    </submittedName>
</protein>
<feature type="signal peptide" evidence="9">
    <location>
        <begin position="1"/>
        <end position="25"/>
    </location>
</feature>
<dbReference type="InterPro" id="IPR003599">
    <property type="entry name" value="Ig_sub"/>
</dbReference>
<dbReference type="Gene3D" id="2.60.40.10">
    <property type="entry name" value="Immunoglobulins"/>
    <property type="match status" value="2"/>
</dbReference>
<dbReference type="SMART" id="SM00409">
    <property type="entry name" value="IG"/>
    <property type="match status" value="2"/>
</dbReference>
<keyword evidence="4" id="KW-1015">Disulfide bond</keyword>
<keyword evidence="12" id="KW-1185">Reference proteome</keyword>
<organism evidence="11 12">
    <name type="scientific">Channa argus</name>
    <name type="common">Northern snakehead</name>
    <name type="synonym">Ophicephalus argus</name>
    <dbReference type="NCBI Taxonomy" id="215402"/>
    <lineage>
        <taxon>Eukaryota</taxon>
        <taxon>Metazoa</taxon>
        <taxon>Chordata</taxon>
        <taxon>Craniata</taxon>
        <taxon>Vertebrata</taxon>
        <taxon>Euteleostomi</taxon>
        <taxon>Actinopterygii</taxon>
        <taxon>Neopterygii</taxon>
        <taxon>Teleostei</taxon>
        <taxon>Neoteleostei</taxon>
        <taxon>Acanthomorphata</taxon>
        <taxon>Anabantaria</taxon>
        <taxon>Anabantiformes</taxon>
        <taxon>Channoidei</taxon>
        <taxon>Channidae</taxon>
        <taxon>Channa</taxon>
    </lineage>
</organism>
<dbReference type="FunFam" id="2.60.40.10:FF:000142">
    <property type="entry name" value="V-set domain-containing T-cell activation inhibitor 1"/>
    <property type="match status" value="1"/>
</dbReference>
<feature type="transmembrane region" description="Helical" evidence="8">
    <location>
        <begin position="266"/>
        <end position="284"/>
    </location>
</feature>
<evidence type="ECO:0000256" key="4">
    <source>
        <dbReference type="ARBA" id="ARBA00023157"/>
    </source>
</evidence>